<evidence type="ECO:0000313" key="2">
    <source>
        <dbReference type="Proteomes" id="UP000007015"/>
    </source>
</evidence>
<reference evidence="1 2" key="1">
    <citation type="journal article" date="2005" name="PLoS Biol.">
        <title>The genomes of Oryza sativa: a history of duplications.</title>
        <authorList>
            <person name="Yu J."/>
            <person name="Wang J."/>
            <person name="Lin W."/>
            <person name="Li S."/>
            <person name="Li H."/>
            <person name="Zhou J."/>
            <person name="Ni P."/>
            <person name="Dong W."/>
            <person name="Hu S."/>
            <person name="Zeng C."/>
            <person name="Zhang J."/>
            <person name="Zhang Y."/>
            <person name="Li R."/>
            <person name="Xu Z."/>
            <person name="Li S."/>
            <person name="Li X."/>
            <person name="Zheng H."/>
            <person name="Cong L."/>
            <person name="Lin L."/>
            <person name="Yin J."/>
            <person name="Geng J."/>
            <person name="Li G."/>
            <person name="Shi J."/>
            <person name="Liu J."/>
            <person name="Lv H."/>
            <person name="Li J."/>
            <person name="Wang J."/>
            <person name="Deng Y."/>
            <person name="Ran L."/>
            <person name="Shi X."/>
            <person name="Wang X."/>
            <person name="Wu Q."/>
            <person name="Li C."/>
            <person name="Ren X."/>
            <person name="Wang J."/>
            <person name="Wang X."/>
            <person name="Li D."/>
            <person name="Liu D."/>
            <person name="Zhang X."/>
            <person name="Ji Z."/>
            <person name="Zhao W."/>
            <person name="Sun Y."/>
            <person name="Zhang Z."/>
            <person name="Bao J."/>
            <person name="Han Y."/>
            <person name="Dong L."/>
            <person name="Ji J."/>
            <person name="Chen P."/>
            <person name="Wu S."/>
            <person name="Liu J."/>
            <person name="Xiao Y."/>
            <person name="Bu D."/>
            <person name="Tan J."/>
            <person name="Yang L."/>
            <person name="Ye C."/>
            <person name="Zhang J."/>
            <person name="Xu J."/>
            <person name="Zhou Y."/>
            <person name="Yu Y."/>
            <person name="Zhang B."/>
            <person name="Zhuang S."/>
            <person name="Wei H."/>
            <person name="Liu B."/>
            <person name="Lei M."/>
            <person name="Yu H."/>
            <person name="Li Y."/>
            <person name="Xu H."/>
            <person name="Wei S."/>
            <person name="He X."/>
            <person name="Fang L."/>
            <person name="Zhang Z."/>
            <person name="Zhang Y."/>
            <person name="Huang X."/>
            <person name="Su Z."/>
            <person name="Tong W."/>
            <person name="Li J."/>
            <person name="Tong Z."/>
            <person name="Li S."/>
            <person name="Ye J."/>
            <person name="Wang L."/>
            <person name="Fang L."/>
            <person name="Lei T."/>
            <person name="Chen C."/>
            <person name="Chen H."/>
            <person name="Xu Z."/>
            <person name="Li H."/>
            <person name="Huang H."/>
            <person name="Zhang F."/>
            <person name="Xu H."/>
            <person name="Li N."/>
            <person name="Zhao C."/>
            <person name="Li S."/>
            <person name="Dong L."/>
            <person name="Huang Y."/>
            <person name="Li L."/>
            <person name="Xi Y."/>
            <person name="Qi Q."/>
            <person name="Li W."/>
            <person name="Zhang B."/>
            <person name="Hu W."/>
            <person name="Zhang Y."/>
            <person name="Tian X."/>
            <person name="Jiao Y."/>
            <person name="Liang X."/>
            <person name="Jin J."/>
            <person name="Gao L."/>
            <person name="Zheng W."/>
            <person name="Hao B."/>
            <person name="Liu S."/>
            <person name="Wang W."/>
            <person name="Yuan L."/>
            <person name="Cao M."/>
            <person name="McDermott J."/>
            <person name="Samudrala R."/>
            <person name="Wang J."/>
            <person name="Wong G.K."/>
            <person name="Yang H."/>
        </authorList>
    </citation>
    <scope>NUCLEOTIDE SEQUENCE [LARGE SCALE GENOMIC DNA]</scope>
    <source>
        <strain evidence="2">cv. 93-11</strain>
    </source>
</reference>
<dbReference type="HOGENOM" id="CLU_2241070_0_0_1"/>
<dbReference type="Gramene" id="BGIOSGA018427-TA">
    <property type="protein sequence ID" value="BGIOSGA018427-PA"/>
    <property type="gene ID" value="BGIOSGA018427"/>
</dbReference>
<name>A2Y2F2_ORYSI</name>
<proteinExistence type="predicted"/>
<dbReference type="AlphaFoldDB" id="A2Y2F2"/>
<accession>A2Y2F2</accession>
<organism evidence="1 2">
    <name type="scientific">Oryza sativa subsp. indica</name>
    <name type="common">Rice</name>
    <dbReference type="NCBI Taxonomy" id="39946"/>
    <lineage>
        <taxon>Eukaryota</taxon>
        <taxon>Viridiplantae</taxon>
        <taxon>Streptophyta</taxon>
        <taxon>Embryophyta</taxon>
        <taxon>Tracheophyta</taxon>
        <taxon>Spermatophyta</taxon>
        <taxon>Magnoliopsida</taxon>
        <taxon>Liliopsida</taxon>
        <taxon>Poales</taxon>
        <taxon>Poaceae</taxon>
        <taxon>BOP clade</taxon>
        <taxon>Oryzoideae</taxon>
        <taxon>Oryzeae</taxon>
        <taxon>Oryzinae</taxon>
        <taxon>Oryza</taxon>
        <taxon>Oryza sativa</taxon>
    </lineage>
</organism>
<protein>
    <submittedName>
        <fullName evidence="1">Uncharacterized protein</fullName>
    </submittedName>
</protein>
<dbReference type="Proteomes" id="UP000007015">
    <property type="component" value="Chromosome 5"/>
</dbReference>
<sequence length="105" mass="11392">MAVSGATASAIGNSSLAGQRRRCCGGCHITGLTNLWLDAAATTLEELWLHHSYDMTATEVDAPGLRELTIVVSGLPTRSCRWRTPWLPRPPSLHLRPGMVVEKGR</sequence>
<keyword evidence="2" id="KW-1185">Reference proteome</keyword>
<dbReference type="EMBL" id="CM000130">
    <property type="protein sequence ID" value="EAY97262.1"/>
    <property type="molecule type" value="Genomic_DNA"/>
</dbReference>
<evidence type="ECO:0000313" key="1">
    <source>
        <dbReference type="EMBL" id="EAY97262.1"/>
    </source>
</evidence>
<gene>
    <name evidence="1" type="ORF">OsI_19180</name>
</gene>